<feature type="transmembrane region" description="Helical" evidence="1">
    <location>
        <begin position="35"/>
        <end position="53"/>
    </location>
</feature>
<dbReference type="Proteomes" id="UP000265618">
    <property type="component" value="Unassembled WGS sequence"/>
</dbReference>
<dbReference type="EMBL" id="BDIP01001799">
    <property type="protein sequence ID" value="GIQ85162.1"/>
    <property type="molecule type" value="Genomic_DNA"/>
</dbReference>
<keyword evidence="3" id="KW-1185">Reference proteome</keyword>
<protein>
    <submittedName>
        <fullName evidence="2">Uncharacterized protein</fullName>
    </submittedName>
</protein>
<comment type="caution">
    <text evidence="2">The sequence shown here is derived from an EMBL/GenBank/DDBJ whole genome shotgun (WGS) entry which is preliminary data.</text>
</comment>
<keyword evidence="1" id="KW-1133">Transmembrane helix</keyword>
<keyword evidence="1" id="KW-0812">Transmembrane</keyword>
<organism evidence="2 3">
    <name type="scientific">Kipferlia bialata</name>
    <dbReference type="NCBI Taxonomy" id="797122"/>
    <lineage>
        <taxon>Eukaryota</taxon>
        <taxon>Metamonada</taxon>
        <taxon>Carpediemonas-like organisms</taxon>
        <taxon>Kipferlia</taxon>
    </lineage>
</organism>
<sequence>MTPKANTLLNNYRNYYTEPIAQEKKASCCCSFCKWFWVLLVVLLVSVFLLNYFNVLDVSAIIDWFQGLFD</sequence>
<gene>
    <name evidence="2" type="ORF">KIPB_006793</name>
</gene>
<name>A0A9K3CZ23_9EUKA</name>
<dbReference type="AlphaFoldDB" id="A0A9K3CZ23"/>
<evidence type="ECO:0000256" key="1">
    <source>
        <dbReference type="SAM" id="Phobius"/>
    </source>
</evidence>
<keyword evidence="1" id="KW-0472">Membrane</keyword>
<proteinExistence type="predicted"/>
<evidence type="ECO:0000313" key="2">
    <source>
        <dbReference type="EMBL" id="GIQ85162.1"/>
    </source>
</evidence>
<evidence type="ECO:0000313" key="3">
    <source>
        <dbReference type="Proteomes" id="UP000265618"/>
    </source>
</evidence>
<accession>A0A9K3CZ23</accession>
<reference evidence="2 3" key="1">
    <citation type="journal article" date="2018" name="PLoS ONE">
        <title>The draft genome of Kipferlia bialata reveals reductive genome evolution in fornicate parasites.</title>
        <authorList>
            <person name="Tanifuji G."/>
            <person name="Takabayashi S."/>
            <person name="Kume K."/>
            <person name="Takagi M."/>
            <person name="Nakayama T."/>
            <person name="Kamikawa R."/>
            <person name="Inagaki Y."/>
            <person name="Hashimoto T."/>
        </authorList>
    </citation>
    <scope>NUCLEOTIDE SEQUENCE [LARGE SCALE GENOMIC DNA]</scope>
    <source>
        <strain evidence="2">NY0173</strain>
    </source>
</reference>